<dbReference type="Pfam" id="PF05336">
    <property type="entry name" value="rhaM"/>
    <property type="match status" value="1"/>
</dbReference>
<dbReference type="EMBL" id="VUOE01000001">
    <property type="protein sequence ID" value="KAA2218844.1"/>
    <property type="molecule type" value="Genomic_DNA"/>
</dbReference>
<dbReference type="InterPro" id="IPR052996">
    <property type="entry name" value="Carb_Metab_Mutarotase"/>
</dbReference>
<keyword evidence="4" id="KW-1185">Reference proteome</keyword>
<dbReference type="InterPro" id="IPR008000">
    <property type="entry name" value="Rham/fucose_mutarotase"/>
</dbReference>
<dbReference type="Proteomes" id="UP001343698">
    <property type="component" value="Unassembled WGS sequence"/>
</dbReference>
<protein>
    <submittedName>
        <fullName evidence="1">L-rhamnose mutarotase</fullName>
    </submittedName>
</protein>
<comment type="caution">
    <text evidence="1">The sequence shown here is derived from an EMBL/GenBank/DDBJ whole genome shotgun (WGS) entry which is preliminary data.</text>
</comment>
<dbReference type="Gene3D" id="3.30.70.100">
    <property type="match status" value="1"/>
</dbReference>
<dbReference type="EMBL" id="JAZDDF010000001">
    <property type="protein sequence ID" value="MEE1970926.1"/>
    <property type="molecule type" value="Genomic_DNA"/>
</dbReference>
<dbReference type="SUPFAM" id="SSF54909">
    <property type="entry name" value="Dimeric alpha+beta barrel"/>
    <property type="match status" value="1"/>
</dbReference>
<dbReference type="Proteomes" id="UP000323188">
    <property type="component" value="Unassembled WGS sequence"/>
</dbReference>
<dbReference type="InterPro" id="IPR011008">
    <property type="entry name" value="Dimeric_a/b-barrel"/>
</dbReference>
<reference evidence="2 4" key="2">
    <citation type="submission" date="2024-01" db="EMBL/GenBank/DDBJ databases">
        <title>Maribacter spp. originated from different algae showed divergent polysaccharides utilization ability.</title>
        <authorList>
            <person name="Wang H."/>
            <person name="Wu Y."/>
        </authorList>
    </citation>
    <scope>NUCLEOTIDE SEQUENCE [LARGE SCALE GENOMIC DNA]</scope>
    <source>
        <strain evidence="2 4">KPT27_14</strain>
    </source>
</reference>
<evidence type="ECO:0000313" key="1">
    <source>
        <dbReference type="EMBL" id="KAA2218844.1"/>
    </source>
</evidence>
<reference evidence="1 3" key="1">
    <citation type="submission" date="2019-09" db="EMBL/GenBank/DDBJ databases">
        <authorList>
            <person name="Khan S.A."/>
            <person name="Jeon C.O."/>
            <person name="Chun B.H."/>
            <person name="Jeong S.E."/>
        </authorList>
    </citation>
    <scope>NUCLEOTIDE SEQUENCE [LARGE SCALE GENOMIC DNA]</scope>
    <source>
        <strain evidence="1 3">KCTC 42508</strain>
    </source>
</reference>
<evidence type="ECO:0000313" key="2">
    <source>
        <dbReference type="EMBL" id="MEE1970926.1"/>
    </source>
</evidence>
<accession>A0A5B2TWQ1</accession>
<sequence>MKPTKRYCFACDLVNEPDLIKKYREYHEAGNVWPEVTESIKDAGILDMEIYLVENRLFMIMEVDESFSFERKQKIDKENAKVQEWEQLMWTFQQALPSARDGEKWIPTECIFKLSR</sequence>
<proteinExistence type="predicted"/>
<dbReference type="PANTHER" id="PTHR43239">
    <property type="entry name" value="UPF0734 PROTEIN DDB_G0273871/DDB_G0273177"/>
    <property type="match status" value="1"/>
</dbReference>
<dbReference type="GO" id="GO:0016857">
    <property type="term" value="F:racemase and epimerase activity, acting on carbohydrates and derivatives"/>
    <property type="evidence" value="ECO:0007669"/>
    <property type="project" value="InterPro"/>
</dbReference>
<dbReference type="RefSeq" id="WP_138257833.1">
    <property type="nucleotide sequence ID" value="NZ_JAZDDF010000001.1"/>
</dbReference>
<gene>
    <name evidence="1" type="ORF">F0361_04255</name>
    <name evidence="2" type="ORF">V1H85_00620</name>
</gene>
<evidence type="ECO:0000313" key="3">
    <source>
        <dbReference type="Proteomes" id="UP000323188"/>
    </source>
</evidence>
<name>A0A5B2TWQ1_9FLAO</name>
<dbReference type="PANTHER" id="PTHR43239:SF1">
    <property type="entry name" value="UPF0734 PROTEIN DDB_G0273871_DDB_G0273177"/>
    <property type="match status" value="1"/>
</dbReference>
<organism evidence="1 3">
    <name type="scientific">Maribacter flavus</name>
    <dbReference type="NCBI Taxonomy" id="1658664"/>
    <lineage>
        <taxon>Bacteria</taxon>
        <taxon>Pseudomonadati</taxon>
        <taxon>Bacteroidota</taxon>
        <taxon>Flavobacteriia</taxon>
        <taxon>Flavobacteriales</taxon>
        <taxon>Flavobacteriaceae</taxon>
        <taxon>Maribacter</taxon>
    </lineage>
</organism>
<dbReference type="AlphaFoldDB" id="A0A5B2TWQ1"/>
<evidence type="ECO:0000313" key="4">
    <source>
        <dbReference type="Proteomes" id="UP001343698"/>
    </source>
</evidence>